<accession>A0AAN9RZR3</accession>
<dbReference type="GO" id="GO:0005509">
    <property type="term" value="F:calcium ion binding"/>
    <property type="evidence" value="ECO:0007669"/>
    <property type="project" value="InterPro"/>
</dbReference>
<dbReference type="EMBL" id="JAYMYS010000007">
    <property type="protein sequence ID" value="KAK7386212.1"/>
    <property type="molecule type" value="Genomic_DNA"/>
</dbReference>
<dbReference type="InterPro" id="IPR002048">
    <property type="entry name" value="EF_hand_dom"/>
</dbReference>
<evidence type="ECO:0000259" key="1">
    <source>
        <dbReference type="PROSITE" id="PS50222"/>
    </source>
</evidence>
<organism evidence="2 3">
    <name type="scientific">Psophocarpus tetragonolobus</name>
    <name type="common">Winged bean</name>
    <name type="synonym">Dolichos tetragonolobus</name>
    <dbReference type="NCBI Taxonomy" id="3891"/>
    <lineage>
        <taxon>Eukaryota</taxon>
        <taxon>Viridiplantae</taxon>
        <taxon>Streptophyta</taxon>
        <taxon>Embryophyta</taxon>
        <taxon>Tracheophyta</taxon>
        <taxon>Spermatophyta</taxon>
        <taxon>Magnoliopsida</taxon>
        <taxon>eudicotyledons</taxon>
        <taxon>Gunneridae</taxon>
        <taxon>Pentapetalae</taxon>
        <taxon>rosids</taxon>
        <taxon>fabids</taxon>
        <taxon>Fabales</taxon>
        <taxon>Fabaceae</taxon>
        <taxon>Papilionoideae</taxon>
        <taxon>50 kb inversion clade</taxon>
        <taxon>NPAAA clade</taxon>
        <taxon>indigoferoid/millettioid clade</taxon>
        <taxon>Phaseoleae</taxon>
        <taxon>Psophocarpus</taxon>
    </lineage>
</organism>
<dbReference type="PANTHER" id="PTHR37754">
    <property type="entry name" value="CALCIUM ION-BINDING PROTEIN"/>
    <property type="match status" value="1"/>
</dbReference>
<dbReference type="PROSITE" id="PS50222">
    <property type="entry name" value="EF_HAND_2"/>
    <property type="match status" value="1"/>
</dbReference>
<reference evidence="2 3" key="1">
    <citation type="submission" date="2024-01" db="EMBL/GenBank/DDBJ databases">
        <title>The genomes of 5 underutilized Papilionoideae crops provide insights into root nodulation and disease resistanc.</title>
        <authorList>
            <person name="Jiang F."/>
        </authorList>
    </citation>
    <scope>NUCLEOTIDE SEQUENCE [LARGE SCALE GENOMIC DNA]</scope>
    <source>
        <strain evidence="2">DUOXIRENSHENG_FW03</strain>
        <tissue evidence="2">Leaves</tissue>
    </source>
</reference>
<evidence type="ECO:0000313" key="2">
    <source>
        <dbReference type="EMBL" id="KAK7386212.1"/>
    </source>
</evidence>
<protein>
    <recommendedName>
        <fullName evidence="1">EF-hand domain-containing protein</fullName>
    </recommendedName>
</protein>
<dbReference type="Proteomes" id="UP001386955">
    <property type="component" value="Unassembled WGS sequence"/>
</dbReference>
<feature type="domain" description="EF-hand" evidence="1">
    <location>
        <begin position="83"/>
        <end position="118"/>
    </location>
</feature>
<sequence length="183" mass="20997">MWVKEAWILVSVGWYHIMGQVFDKLEGREWRKMQIRKITDRVFEKVQNQKETDNLSFEDLYIAVLLVYNDINKYIPGPHFDPPSKARVKELKQDCDINLDGDIDRDEFYDFILQMTADTFTVVSQKLIVTLVIAPTVAVATKRATEGVPGVGKMVQKIPNSVYASLVTIAAVWFQKRAQSSLL</sequence>
<keyword evidence="3" id="KW-1185">Reference proteome</keyword>
<proteinExistence type="predicted"/>
<dbReference type="InterPro" id="IPR011992">
    <property type="entry name" value="EF-hand-dom_pair"/>
</dbReference>
<dbReference type="PANTHER" id="PTHR37754:SF4">
    <property type="entry name" value="EF-HAND DOMAIN-CONTAINING PROTEIN"/>
    <property type="match status" value="1"/>
</dbReference>
<dbReference type="SUPFAM" id="SSF47473">
    <property type="entry name" value="EF-hand"/>
    <property type="match status" value="1"/>
</dbReference>
<dbReference type="AlphaFoldDB" id="A0AAN9RZR3"/>
<comment type="caution">
    <text evidence="2">The sequence shown here is derived from an EMBL/GenBank/DDBJ whole genome shotgun (WGS) entry which is preliminary data.</text>
</comment>
<evidence type="ECO:0000313" key="3">
    <source>
        <dbReference type="Proteomes" id="UP001386955"/>
    </source>
</evidence>
<name>A0AAN9RZR3_PSOTE</name>
<gene>
    <name evidence="2" type="ORF">VNO78_26267</name>
</gene>